<evidence type="ECO:0000313" key="2">
    <source>
        <dbReference type="EMBL" id="KIJ06897.1"/>
    </source>
</evidence>
<dbReference type="AlphaFoldDB" id="A0A0C9TFL8"/>
<reference evidence="3" key="2">
    <citation type="submission" date="2015-01" db="EMBL/GenBank/DDBJ databases">
        <title>Evolutionary Origins and Diversification of the Mycorrhizal Mutualists.</title>
        <authorList>
            <consortium name="DOE Joint Genome Institute"/>
            <consortium name="Mycorrhizal Genomics Consortium"/>
            <person name="Kohler A."/>
            <person name="Kuo A."/>
            <person name="Nagy L.G."/>
            <person name="Floudas D."/>
            <person name="Copeland A."/>
            <person name="Barry K.W."/>
            <person name="Cichocki N."/>
            <person name="Veneault-Fourrey C."/>
            <person name="LaButti K."/>
            <person name="Lindquist E.A."/>
            <person name="Lipzen A."/>
            <person name="Lundell T."/>
            <person name="Morin E."/>
            <person name="Murat C."/>
            <person name="Riley R."/>
            <person name="Ohm R."/>
            <person name="Sun H."/>
            <person name="Tunlid A."/>
            <person name="Henrissat B."/>
            <person name="Grigoriev I.V."/>
            <person name="Hibbett D.S."/>
            <person name="Martin F."/>
        </authorList>
    </citation>
    <scope>NUCLEOTIDE SEQUENCE [LARGE SCALE GENOMIC DNA]</scope>
    <source>
        <strain evidence="3">ATCC 200175</strain>
    </source>
</reference>
<feature type="region of interest" description="Disordered" evidence="1">
    <location>
        <begin position="592"/>
        <end position="686"/>
    </location>
</feature>
<organism evidence="2 3">
    <name type="scientific">Paxillus involutus ATCC 200175</name>
    <dbReference type="NCBI Taxonomy" id="664439"/>
    <lineage>
        <taxon>Eukaryota</taxon>
        <taxon>Fungi</taxon>
        <taxon>Dikarya</taxon>
        <taxon>Basidiomycota</taxon>
        <taxon>Agaricomycotina</taxon>
        <taxon>Agaricomycetes</taxon>
        <taxon>Agaricomycetidae</taxon>
        <taxon>Boletales</taxon>
        <taxon>Paxilineae</taxon>
        <taxon>Paxillaceae</taxon>
        <taxon>Paxillus</taxon>
    </lineage>
</organism>
<protein>
    <submittedName>
        <fullName evidence="2">Uncharacterized protein</fullName>
    </submittedName>
</protein>
<evidence type="ECO:0000256" key="1">
    <source>
        <dbReference type="SAM" id="MobiDB-lite"/>
    </source>
</evidence>
<keyword evidence="3" id="KW-1185">Reference proteome</keyword>
<name>A0A0C9TFL8_PAXIN</name>
<dbReference type="OrthoDB" id="2682934at2759"/>
<dbReference type="HOGENOM" id="CLU_436854_0_0_1"/>
<sequence length="686" mass="74809">MAAIQTITMMFIRKYYSDIMSDGGEEVFNLALEEVRDRGIIPNGYSVEQSEWTNGSYPEIEIIKVGRGSKDYHLDLPLPKTTTQTAHEEAAAGFRKQENGAVASGSALHMVTRFGTSKSAKTTNSVAGPSLSQAIRPAAQEKSVKIGSLLMIPDGFDEDGTLVGERRPSKSALENFVGYGLLVREDEGKDLEFLVSWSMDAIDIWLRRLLQKPFQWLDACCGLPAAGEYHWVLLGFDRQKYFVITRATTTGKDLDQAKGTTGRKYTTHSIVIGKEAAGFGLGYAELNQIVFAAPRCLIPRSAYTDWDNAITKAMAGELEDEDLGGNLSDDHQAFCQRKFKDHIEGLSALRPVPFRNYRQAVVNSSTGRTMLTCTDTRKAKQVVPTSTSGLNMPNVSTDWFVESDLDTDLDIGHQPLPLRKHHRDVSIAQDINRKDKGKARCVELEVDLSSKSSSVEILEGNHSTGIAHSCSLSQQGAHGGSRPSVLPLFSPESVSDDGNFFLKLKECEDEFKNERLMLEDAHLQGPLDSSDVGFAAEPGMAAVDSDFQSAPVMTEPIECQCRKRWASVLFESGTSLEGHTLKRRKQNIEDNVQLESPPNAFQVGSPTPAESILDGTGTSSAPAPVSPGPSHSGLAVQLGQRQPSGIGSTETSPVTHFSVPIIPPPHPSRRSSAFKPTTKPLCNPWA</sequence>
<reference evidence="2 3" key="1">
    <citation type="submission" date="2014-06" db="EMBL/GenBank/DDBJ databases">
        <authorList>
            <consortium name="DOE Joint Genome Institute"/>
            <person name="Kuo A."/>
            <person name="Kohler A."/>
            <person name="Nagy L.G."/>
            <person name="Floudas D."/>
            <person name="Copeland A."/>
            <person name="Barry K.W."/>
            <person name="Cichocki N."/>
            <person name="Veneault-Fourrey C."/>
            <person name="LaButti K."/>
            <person name="Lindquist E.A."/>
            <person name="Lipzen A."/>
            <person name="Lundell T."/>
            <person name="Morin E."/>
            <person name="Murat C."/>
            <person name="Sun H."/>
            <person name="Tunlid A."/>
            <person name="Henrissat B."/>
            <person name="Grigoriev I.V."/>
            <person name="Hibbett D.S."/>
            <person name="Martin F."/>
            <person name="Nordberg H.P."/>
            <person name="Cantor M.N."/>
            <person name="Hua S.X."/>
        </authorList>
    </citation>
    <scope>NUCLEOTIDE SEQUENCE [LARGE SCALE GENOMIC DNA]</scope>
    <source>
        <strain evidence="2 3">ATCC 200175</strain>
    </source>
</reference>
<dbReference type="Proteomes" id="UP000053647">
    <property type="component" value="Unassembled WGS sequence"/>
</dbReference>
<feature type="compositionally biased region" description="Polar residues" evidence="1">
    <location>
        <begin position="639"/>
        <end position="655"/>
    </location>
</feature>
<gene>
    <name evidence="2" type="ORF">PAXINDRAFT_19901</name>
</gene>
<proteinExistence type="predicted"/>
<evidence type="ECO:0000313" key="3">
    <source>
        <dbReference type="Proteomes" id="UP000053647"/>
    </source>
</evidence>
<dbReference type="EMBL" id="KN820108">
    <property type="protein sequence ID" value="KIJ06897.1"/>
    <property type="molecule type" value="Genomic_DNA"/>
</dbReference>
<accession>A0A0C9TFL8</accession>